<name>A0A6A7ZUK9_RHIML</name>
<accession>A0A6A7ZUK9</accession>
<dbReference type="InterPro" id="IPR004027">
    <property type="entry name" value="SEC_C_motif"/>
</dbReference>
<organism evidence="1">
    <name type="scientific">Rhizobium meliloti</name>
    <name type="common">Ensifer meliloti</name>
    <name type="synonym">Sinorhizobium meliloti</name>
    <dbReference type="NCBI Taxonomy" id="382"/>
    <lineage>
        <taxon>Bacteria</taxon>
        <taxon>Pseudomonadati</taxon>
        <taxon>Pseudomonadota</taxon>
        <taxon>Alphaproteobacteria</taxon>
        <taxon>Hyphomicrobiales</taxon>
        <taxon>Rhizobiaceae</taxon>
        <taxon>Sinorhizobium/Ensifer group</taxon>
        <taxon>Sinorhizobium</taxon>
    </lineage>
</organism>
<dbReference type="Gene3D" id="3.10.450.50">
    <property type="match status" value="1"/>
</dbReference>
<dbReference type="EMBL" id="WISP01000172">
    <property type="protein sequence ID" value="MQW06556.1"/>
    <property type="molecule type" value="Genomic_DNA"/>
</dbReference>
<proteinExistence type="predicted"/>
<dbReference type="SUPFAM" id="SSF103642">
    <property type="entry name" value="Sec-C motif"/>
    <property type="match status" value="1"/>
</dbReference>
<dbReference type="RefSeq" id="WP_153318625.1">
    <property type="nucleotide sequence ID" value="NZ_WISP01000172.1"/>
</dbReference>
<dbReference type="Pfam" id="PF02810">
    <property type="entry name" value="SEC-C"/>
    <property type="match status" value="1"/>
</dbReference>
<comment type="caution">
    <text evidence="1">The sequence shown here is derived from an EMBL/GenBank/DDBJ whole genome shotgun (WGS) entry which is preliminary data.</text>
</comment>
<evidence type="ECO:0000313" key="1">
    <source>
        <dbReference type="EMBL" id="MQW06556.1"/>
    </source>
</evidence>
<reference evidence="1" key="1">
    <citation type="journal article" date="2013" name="Genome Biol.">
        <title>Comparative genomics of the core and accessory genomes of 48 Sinorhizobium strains comprising five genospecies.</title>
        <authorList>
            <person name="Sugawara M."/>
            <person name="Epstein B."/>
            <person name="Badgley B.D."/>
            <person name="Unno T."/>
            <person name="Xu L."/>
            <person name="Reese J."/>
            <person name="Gyaneshwar P."/>
            <person name="Denny R."/>
            <person name="Mudge J."/>
            <person name="Bharti A.K."/>
            <person name="Farmer A.D."/>
            <person name="May G.D."/>
            <person name="Woodward J.E."/>
            <person name="Medigue C."/>
            <person name="Vallenet D."/>
            <person name="Lajus A."/>
            <person name="Rouy Z."/>
            <person name="Martinez-Vaz B."/>
            <person name="Tiffin P."/>
            <person name="Young N.D."/>
            <person name="Sadowsky M.J."/>
        </authorList>
    </citation>
    <scope>NUCLEOTIDE SEQUENCE</scope>
    <source>
        <strain evidence="1">M30</strain>
    </source>
</reference>
<evidence type="ECO:0008006" key="2">
    <source>
        <dbReference type="Google" id="ProtNLM"/>
    </source>
</evidence>
<dbReference type="AlphaFoldDB" id="A0A6A7ZUK9"/>
<protein>
    <recommendedName>
        <fullName evidence="2">HNH endonuclease</fullName>
    </recommendedName>
</protein>
<sequence>MANENKYGLKRSDLTSEQKRQIRKNAGFGCVICGNAIGEYEHIDPEFHEAREHDVSKMAFLCIGCHGKVTRKIISKDSVKRAAKHPAALKKGFSFDAFDVSSDEPVLHFGPLSAVGCTYLIRVGERPVLWIKEPEEEGGPFRLNAEMRNKDGLLILSIIDNEWRANIDSWDVETVGPRIKIRNAKGDVALIIKSEPPRTLKIEKLDMRMEGFRFQCDGDRFTIETPTGDVLEAYESEVGNCLDAILVDESGLVIGSGRSGKGTNYMKMKSLSFNAKPPAVREPVGRRNAACRCGSGRRYKHCCGQFPLY</sequence>
<gene>
    <name evidence="1" type="ORF">GHK45_23370</name>
</gene>